<feature type="transmembrane region" description="Helical" evidence="6">
    <location>
        <begin position="206"/>
        <end position="224"/>
    </location>
</feature>
<evidence type="ECO:0000313" key="9">
    <source>
        <dbReference type="Proteomes" id="UP000295511"/>
    </source>
</evidence>
<feature type="transmembrane region" description="Helical" evidence="6">
    <location>
        <begin position="117"/>
        <end position="136"/>
    </location>
</feature>
<dbReference type="InterPro" id="IPR020846">
    <property type="entry name" value="MFS_dom"/>
</dbReference>
<dbReference type="Pfam" id="PF07690">
    <property type="entry name" value="MFS_1"/>
    <property type="match status" value="1"/>
</dbReference>
<comment type="caution">
    <text evidence="8">The sequence shown here is derived from an EMBL/GenBank/DDBJ whole genome shotgun (WGS) entry which is preliminary data.</text>
</comment>
<sequence>MVHITLVTLVFHPPHLAKNQLEPEDANTMTASPKSASGQRIGATKAEIPRDIKVMLVAAFLIALGFGLVAPVLPQFATTFDVGATAAAVIVSIFAFVRLVFAPAGGALMARFGERPVYITGLLIVAASTAACAFAQSYWQLLVFRGLGGAGSVMFTVAAMGLLIRLAPPESRGRVSGAYASAFLVGSVLGPVVGGLLAGFGLRVPFLAYAGALLVAAAVVRTQLKSTPGSALKAGTDAPAMPMKEALGDSAYRAALFSSFSNGWATLGVRMATVPLFAVEVLAAGPASAGWALAVFAGGNAAALTFSGRLADTFGRKPMLLIGLTVTGLATATIGLTTALPTFFAASAVAGFGAGLLNPAQQAGVGDIIGRGRSGGRVLAVFQMASDAGAIVGPVLVGLLADGLGYGWAFGATGGIVLLAAAGWLVAREPMLRATVPVDSGRP</sequence>
<comment type="subcellular location">
    <subcellularLocation>
        <location evidence="1">Cell membrane</location>
        <topology evidence="1">Multi-pass membrane protein</topology>
    </subcellularLocation>
</comment>
<dbReference type="InterPro" id="IPR001958">
    <property type="entry name" value="Tet-R_TetA/multi-R_MdtG-like"/>
</dbReference>
<dbReference type="PROSITE" id="PS50850">
    <property type="entry name" value="MFS"/>
    <property type="match status" value="1"/>
</dbReference>
<keyword evidence="3 6" id="KW-0812">Transmembrane</keyword>
<evidence type="ECO:0000256" key="4">
    <source>
        <dbReference type="ARBA" id="ARBA00022989"/>
    </source>
</evidence>
<keyword evidence="4 6" id="KW-1133">Transmembrane helix</keyword>
<organism evidence="8 9">
    <name type="scientific">Arthrobacter terricola</name>
    <dbReference type="NCBI Taxonomy" id="2547396"/>
    <lineage>
        <taxon>Bacteria</taxon>
        <taxon>Bacillati</taxon>
        <taxon>Actinomycetota</taxon>
        <taxon>Actinomycetes</taxon>
        <taxon>Micrococcales</taxon>
        <taxon>Micrococcaceae</taxon>
        <taxon>Arthrobacter</taxon>
    </lineage>
</organism>
<evidence type="ECO:0000256" key="3">
    <source>
        <dbReference type="ARBA" id="ARBA00022692"/>
    </source>
</evidence>
<feature type="transmembrane region" description="Helical" evidence="6">
    <location>
        <begin position="142"/>
        <end position="166"/>
    </location>
</feature>
<name>A0A4R5KKI6_9MICC</name>
<dbReference type="PANTHER" id="PTHR23506">
    <property type="entry name" value="GH10249P"/>
    <property type="match status" value="1"/>
</dbReference>
<dbReference type="AlphaFoldDB" id="A0A4R5KKI6"/>
<feature type="transmembrane region" description="Helical" evidence="6">
    <location>
        <begin position="406"/>
        <end position="427"/>
    </location>
</feature>
<dbReference type="GO" id="GO:0005886">
    <property type="term" value="C:plasma membrane"/>
    <property type="evidence" value="ECO:0007669"/>
    <property type="project" value="UniProtKB-SubCell"/>
</dbReference>
<dbReference type="EMBL" id="SMRU01000012">
    <property type="protein sequence ID" value="TDF95652.1"/>
    <property type="molecule type" value="Genomic_DNA"/>
</dbReference>
<dbReference type="InterPro" id="IPR050930">
    <property type="entry name" value="MFS_Vesicular_Transporter"/>
</dbReference>
<proteinExistence type="predicted"/>
<dbReference type="SUPFAM" id="SSF103473">
    <property type="entry name" value="MFS general substrate transporter"/>
    <property type="match status" value="1"/>
</dbReference>
<dbReference type="InterPro" id="IPR011701">
    <property type="entry name" value="MFS"/>
</dbReference>
<dbReference type="GO" id="GO:0022857">
    <property type="term" value="F:transmembrane transporter activity"/>
    <property type="evidence" value="ECO:0007669"/>
    <property type="project" value="InterPro"/>
</dbReference>
<feature type="transmembrane region" description="Helical" evidence="6">
    <location>
        <begin position="319"/>
        <end position="336"/>
    </location>
</feature>
<keyword evidence="9" id="KW-1185">Reference proteome</keyword>
<protein>
    <submittedName>
        <fullName evidence="8">MFS transporter</fullName>
    </submittedName>
</protein>
<evidence type="ECO:0000256" key="5">
    <source>
        <dbReference type="ARBA" id="ARBA00023136"/>
    </source>
</evidence>
<dbReference type="PRINTS" id="PR01035">
    <property type="entry name" value="TCRTETA"/>
</dbReference>
<keyword evidence="2" id="KW-0813">Transport</keyword>
<evidence type="ECO:0000313" key="8">
    <source>
        <dbReference type="EMBL" id="TDF95652.1"/>
    </source>
</evidence>
<dbReference type="InterPro" id="IPR036259">
    <property type="entry name" value="MFS_trans_sf"/>
</dbReference>
<dbReference type="PANTHER" id="PTHR23506:SF23">
    <property type="entry name" value="GH10249P"/>
    <property type="match status" value="1"/>
</dbReference>
<feature type="transmembrane region" description="Helical" evidence="6">
    <location>
        <begin position="54"/>
        <end position="73"/>
    </location>
</feature>
<reference evidence="8 9" key="1">
    <citation type="submission" date="2019-03" db="EMBL/GenBank/DDBJ databases">
        <title>Whole genome sequence of Arthrobacter sp JH1-1.</title>
        <authorList>
            <person name="Trinh H.N."/>
        </authorList>
    </citation>
    <scope>NUCLEOTIDE SEQUENCE [LARGE SCALE GENOMIC DNA]</scope>
    <source>
        <strain evidence="8 9">JH1-1</strain>
    </source>
</reference>
<dbReference type="Proteomes" id="UP000295511">
    <property type="component" value="Unassembled WGS sequence"/>
</dbReference>
<keyword evidence="5 6" id="KW-0472">Membrane</keyword>
<feature type="transmembrane region" description="Helical" evidence="6">
    <location>
        <begin position="85"/>
        <end position="110"/>
    </location>
</feature>
<evidence type="ECO:0000256" key="2">
    <source>
        <dbReference type="ARBA" id="ARBA00022448"/>
    </source>
</evidence>
<feature type="domain" description="Major facilitator superfamily (MFS) profile" evidence="7">
    <location>
        <begin position="51"/>
        <end position="432"/>
    </location>
</feature>
<evidence type="ECO:0000259" key="7">
    <source>
        <dbReference type="PROSITE" id="PS50850"/>
    </source>
</evidence>
<gene>
    <name evidence="8" type="ORF">E1809_11545</name>
</gene>
<evidence type="ECO:0000256" key="6">
    <source>
        <dbReference type="SAM" id="Phobius"/>
    </source>
</evidence>
<accession>A0A4R5KKI6</accession>
<feature type="transmembrane region" description="Helical" evidence="6">
    <location>
        <begin position="378"/>
        <end position="400"/>
    </location>
</feature>
<dbReference type="Gene3D" id="1.20.1720.10">
    <property type="entry name" value="Multidrug resistance protein D"/>
    <property type="match status" value="1"/>
</dbReference>
<evidence type="ECO:0000256" key="1">
    <source>
        <dbReference type="ARBA" id="ARBA00004651"/>
    </source>
</evidence>
<dbReference type="Gene3D" id="1.20.1250.20">
    <property type="entry name" value="MFS general substrate transporter like domains"/>
    <property type="match status" value="1"/>
</dbReference>
<dbReference type="OrthoDB" id="9793283at2"/>
<dbReference type="CDD" id="cd17325">
    <property type="entry name" value="MFS_MdtG_SLC18_like"/>
    <property type="match status" value="1"/>
</dbReference>
<feature type="transmembrane region" description="Helical" evidence="6">
    <location>
        <begin position="178"/>
        <end position="200"/>
    </location>
</feature>